<dbReference type="Proteomes" id="UP000239649">
    <property type="component" value="Unassembled WGS sequence"/>
</dbReference>
<evidence type="ECO:0000313" key="2">
    <source>
        <dbReference type="EMBL" id="PSC67394.1"/>
    </source>
</evidence>
<proteinExistence type="predicted"/>
<accession>A0A2P6V024</accession>
<reference evidence="2 3" key="1">
    <citation type="journal article" date="2018" name="Plant J.">
        <title>Genome sequences of Chlorella sorokiniana UTEX 1602 and Micractinium conductrix SAG 241.80: implications to maltose excretion by a green alga.</title>
        <authorList>
            <person name="Arriola M.B."/>
            <person name="Velmurugan N."/>
            <person name="Zhang Y."/>
            <person name="Plunkett M.H."/>
            <person name="Hondzo H."/>
            <person name="Barney B.M."/>
        </authorList>
    </citation>
    <scope>NUCLEOTIDE SEQUENCE [LARGE SCALE GENOMIC DNA]</scope>
    <source>
        <strain evidence="2 3">SAG 241.80</strain>
    </source>
</reference>
<keyword evidence="1" id="KW-0732">Signal</keyword>
<keyword evidence="3" id="KW-1185">Reference proteome</keyword>
<comment type="caution">
    <text evidence="2">The sequence shown here is derived from an EMBL/GenBank/DDBJ whole genome shotgun (WGS) entry which is preliminary data.</text>
</comment>
<name>A0A2P6V024_9CHLO</name>
<evidence type="ECO:0000313" key="3">
    <source>
        <dbReference type="Proteomes" id="UP000239649"/>
    </source>
</evidence>
<protein>
    <submittedName>
        <fullName evidence="2">Uncharacterized protein</fullName>
    </submittedName>
</protein>
<dbReference type="OrthoDB" id="340166at2759"/>
<gene>
    <name evidence="2" type="ORF">C2E20_8907</name>
</gene>
<dbReference type="AlphaFoldDB" id="A0A2P6V024"/>
<evidence type="ECO:0000256" key="1">
    <source>
        <dbReference type="SAM" id="SignalP"/>
    </source>
</evidence>
<sequence>MRALVFLLLALVGAAAAASVAAQGSLRQASPLAEEGQGSCHKWRTRKSTLKLIKETPFSGLFRDLKNSTEFEASGLAHVRGEFYAVFDNAMSIGALDDRFQFRDPANVLIGDWEPQSQFEGIAYVPENDTFLLLHEAVEHGSTYKPSVREVKIRKDRSGYDVHAVCDVDFEIEEANKGFESINYVHTPDGAFLLGLCEGNYCKGGGEGREPGNGRIVVSKLQWDSDGGCVWEPIKVLNIPPGAFFLDYAAMAYNYATQKLAVLSQEDSAIWVGDFDGDALEFKSQEGHVFWLPRNAHCEMIYCNAEGIQWIDNYRVVVASDRAKRTQPFWCDDKDQSIHMFTMPRTWDPYASAADAVARDDAEDRAHEL</sequence>
<feature type="chain" id="PRO_5015184691" evidence="1">
    <location>
        <begin position="18"/>
        <end position="369"/>
    </location>
</feature>
<dbReference type="EMBL" id="LHPF02000061">
    <property type="protein sequence ID" value="PSC67394.1"/>
    <property type="molecule type" value="Genomic_DNA"/>
</dbReference>
<organism evidence="2 3">
    <name type="scientific">Micractinium conductrix</name>
    <dbReference type="NCBI Taxonomy" id="554055"/>
    <lineage>
        <taxon>Eukaryota</taxon>
        <taxon>Viridiplantae</taxon>
        <taxon>Chlorophyta</taxon>
        <taxon>core chlorophytes</taxon>
        <taxon>Trebouxiophyceae</taxon>
        <taxon>Chlorellales</taxon>
        <taxon>Chlorellaceae</taxon>
        <taxon>Chlorella clade</taxon>
        <taxon>Micractinium</taxon>
    </lineage>
</organism>
<feature type="signal peptide" evidence="1">
    <location>
        <begin position="1"/>
        <end position="17"/>
    </location>
</feature>